<dbReference type="GO" id="GO:0019693">
    <property type="term" value="P:ribose phosphate metabolic process"/>
    <property type="evidence" value="ECO:0007669"/>
    <property type="project" value="TreeGrafter"/>
</dbReference>
<dbReference type="EMBL" id="VUNN01000003">
    <property type="protein sequence ID" value="MSU05722.1"/>
    <property type="molecule type" value="Genomic_DNA"/>
</dbReference>
<evidence type="ECO:0000313" key="10">
    <source>
        <dbReference type="Proteomes" id="UP000460549"/>
    </source>
</evidence>
<protein>
    <recommendedName>
        <fullName evidence="4">GDP-mannose pyrophosphatase</fullName>
    </recommendedName>
    <alternativeName>
        <fullName evidence="6">GDP-mannose hydrolase</fullName>
    </alternativeName>
    <alternativeName>
        <fullName evidence="7">GDPMK</fullName>
    </alternativeName>
</protein>
<dbReference type="Proteomes" id="UP000460549">
    <property type="component" value="Unassembled WGS sequence"/>
</dbReference>
<dbReference type="InterPro" id="IPR000086">
    <property type="entry name" value="NUDIX_hydrolase_dom"/>
</dbReference>
<evidence type="ECO:0000256" key="5">
    <source>
        <dbReference type="ARBA" id="ARBA00022801"/>
    </source>
</evidence>
<comment type="similarity">
    <text evidence="3">Belongs to the Nudix hydrolase family. NudK subfamily.</text>
</comment>
<keyword evidence="5 9" id="KW-0378">Hydrolase</keyword>
<dbReference type="PROSITE" id="PS51462">
    <property type="entry name" value="NUDIX"/>
    <property type="match status" value="1"/>
</dbReference>
<dbReference type="InterPro" id="IPR020084">
    <property type="entry name" value="NUDIX_hydrolase_CS"/>
</dbReference>
<proteinExistence type="inferred from homology"/>
<dbReference type="Pfam" id="PF00293">
    <property type="entry name" value="NUDIX"/>
    <property type="match status" value="1"/>
</dbReference>
<evidence type="ECO:0000256" key="6">
    <source>
        <dbReference type="ARBA" id="ARBA00032162"/>
    </source>
</evidence>
<feature type="domain" description="Nudix hydrolase" evidence="8">
    <location>
        <begin position="56"/>
        <end position="188"/>
    </location>
</feature>
<evidence type="ECO:0000256" key="7">
    <source>
        <dbReference type="ARBA" id="ARBA00032272"/>
    </source>
</evidence>
<evidence type="ECO:0000256" key="4">
    <source>
        <dbReference type="ARBA" id="ARBA00016377"/>
    </source>
</evidence>
<dbReference type="PROSITE" id="PS00893">
    <property type="entry name" value="NUDIX_BOX"/>
    <property type="match status" value="1"/>
</dbReference>
<evidence type="ECO:0000256" key="3">
    <source>
        <dbReference type="ARBA" id="ARBA00007275"/>
    </source>
</evidence>
<evidence type="ECO:0000256" key="1">
    <source>
        <dbReference type="ARBA" id="ARBA00000847"/>
    </source>
</evidence>
<dbReference type="PANTHER" id="PTHR11839">
    <property type="entry name" value="UDP/ADP-SUGAR PYROPHOSPHATASE"/>
    <property type="match status" value="1"/>
</dbReference>
<name>A0A7X2TQE2_9SPIO</name>
<evidence type="ECO:0000313" key="9">
    <source>
        <dbReference type="EMBL" id="MSU05722.1"/>
    </source>
</evidence>
<dbReference type="GO" id="GO:0006753">
    <property type="term" value="P:nucleoside phosphate metabolic process"/>
    <property type="evidence" value="ECO:0007669"/>
    <property type="project" value="TreeGrafter"/>
</dbReference>
<organism evidence="9 10">
    <name type="scientific">Bullifex porci</name>
    <dbReference type="NCBI Taxonomy" id="2606638"/>
    <lineage>
        <taxon>Bacteria</taxon>
        <taxon>Pseudomonadati</taxon>
        <taxon>Spirochaetota</taxon>
        <taxon>Spirochaetia</taxon>
        <taxon>Spirochaetales</taxon>
        <taxon>Spirochaetaceae</taxon>
        <taxon>Bullifex</taxon>
    </lineage>
</organism>
<dbReference type="InterPro" id="IPR015797">
    <property type="entry name" value="NUDIX_hydrolase-like_dom_sf"/>
</dbReference>
<dbReference type="Gene3D" id="3.90.79.10">
    <property type="entry name" value="Nucleoside Triphosphate Pyrophosphohydrolase"/>
    <property type="match status" value="1"/>
</dbReference>
<dbReference type="PANTHER" id="PTHR11839:SF18">
    <property type="entry name" value="NUDIX HYDROLASE DOMAIN-CONTAINING PROTEIN"/>
    <property type="match status" value="1"/>
</dbReference>
<dbReference type="GO" id="GO:0016787">
    <property type="term" value="F:hydrolase activity"/>
    <property type="evidence" value="ECO:0007669"/>
    <property type="project" value="UniProtKB-KW"/>
</dbReference>
<comment type="caution">
    <text evidence="9">The sequence shown here is derived from an EMBL/GenBank/DDBJ whole genome shotgun (WGS) entry which is preliminary data.</text>
</comment>
<comment type="cofactor">
    <cofactor evidence="2">
        <name>Mg(2+)</name>
        <dbReference type="ChEBI" id="CHEBI:18420"/>
    </cofactor>
</comment>
<dbReference type="RefSeq" id="WP_154424620.1">
    <property type="nucleotide sequence ID" value="NZ_JAQYPZ010000065.1"/>
</dbReference>
<dbReference type="AlphaFoldDB" id="A0A7X2TQE2"/>
<reference evidence="9 10" key="1">
    <citation type="submission" date="2019-08" db="EMBL/GenBank/DDBJ databases">
        <title>In-depth cultivation of the pig gut microbiome towards novel bacterial diversity and tailored functional studies.</title>
        <authorList>
            <person name="Wylensek D."/>
            <person name="Hitch T.C.A."/>
            <person name="Clavel T."/>
        </authorList>
    </citation>
    <scope>NUCLEOTIDE SEQUENCE [LARGE SCALE GENOMIC DNA]</scope>
    <source>
        <strain evidence="9 10">NM-380-WT-3C1</strain>
    </source>
</reference>
<dbReference type="CDD" id="cd03424">
    <property type="entry name" value="NUDIX_ADPRase_Nudt5_UGPPase_Nudt14"/>
    <property type="match status" value="1"/>
</dbReference>
<accession>A0A7X2TQE2</accession>
<dbReference type="SUPFAM" id="SSF55811">
    <property type="entry name" value="Nudix"/>
    <property type="match status" value="1"/>
</dbReference>
<evidence type="ECO:0000256" key="2">
    <source>
        <dbReference type="ARBA" id="ARBA00001946"/>
    </source>
</evidence>
<comment type="catalytic activity">
    <reaction evidence="1">
        <text>GDP-alpha-D-mannose + H2O = alpha-D-mannose 1-phosphate + GMP + 2 H(+)</text>
        <dbReference type="Rhea" id="RHEA:27978"/>
        <dbReference type="ChEBI" id="CHEBI:15377"/>
        <dbReference type="ChEBI" id="CHEBI:15378"/>
        <dbReference type="ChEBI" id="CHEBI:57527"/>
        <dbReference type="ChEBI" id="CHEBI:58115"/>
        <dbReference type="ChEBI" id="CHEBI:58409"/>
    </reaction>
</comment>
<evidence type="ECO:0000259" key="8">
    <source>
        <dbReference type="PROSITE" id="PS51462"/>
    </source>
</evidence>
<sequence>MIKKDTFISDPNIDTMHLYWASEKPEKIFKCPIFEVSKVRRVSQDGRVGDFITLDCPEWVVIIPIYKDEDGVVRVIVEQQYRHGSDSVTREFPAGLVEKDEDALTAAKRELLEETGLEAGRVTLLGNLSPNNAFMSNRQYFFLAEELSKVSGQSLDQNEEIDILSLPLEDVINEMGTNLSDNALMMAATGLLMKEERRRGGF</sequence>
<keyword evidence="10" id="KW-1185">Reference proteome</keyword>
<gene>
    <name evidence="9" type="ORF">FYJ80_02870</name>
</gene>